<dbReference type="Proteomes" id="UP000037326">
    <property type="component" value="Unassembled WGS sequence"/>
</dbReference>
<evidence type="ECO:0000313" key="1">
    <source>
        <dbReference type="EMBL" id="KMY33096.1"/>
    </source>
</evidence>
<reference evidence="2" key="1">
    <citation type="submission" date="2015-07" db="EMBL/GenBank/DDBJ databases">
        <authorList>
            <consortium name="Consortium for Microbial Forensics and Genomics (microFORGE)"/>
            <person name="Knight B.M."/>
            <person name="Roberts D.P."/>
            <person name="Lin D."/>
            <person name="Hari K."/>
            <person name="Fletcher J."/>
            <person name="Melcher U."/>
            <person name="Blagden T."/>
            <person name="Winegar R.A."/>
        </authorList>
    </citation>
    <scope>NUCLEOTIDE SEQUENCE [LARGE SCALE GENOMIC DNA]</scope>
    <source>
        <strain evidence="2">DSM 23493</strain>
    </source>
</reference>
<gene>
    <name evidence="1" type="ORF">ACZ11_13595</name>
</gene>
<dbReference type="AlphaFoldDB" id="A0A0K9FG35"/>
<proteinExistence type="predicted"/>
<organism evidence="1 2">
    <name type="scientific">Lysinibacillus xylanilyticus</name>
    <dbReference type="NCBI Taxonomy" id="582475"/>
    <lineage>
        <taxon>Bacteria</taxon>
        <taxon>Bacillati</taxon>
        <taxon>Bacillota</taxon>
        <taxon>Bacilli</taxon>
        <taxon>Bacillales</taxon>
        <taxon>Bacillaceae</taxon>
        <taxon>Lysinibacillus</taxon>
    </lineage>
</organism>
<evidence type="ECO:0000313" key="2">
    <source>
        <dbReference type="Proteomes" id="UP000037326"/>
    </source>
</evidence>
<sequence length="230" mass="25758">MFKNEYLLDIDLKFVPSFTSPRFRRGDTALLKFRIHDNGIAFDTTQFDKAEVTIEMPSKVKLVDLAKKEKVDGANLIVFQFAPLHMVEAGIYTVYLTLIKGDDRVSPTPIKVRFYDNLSQEDLSFISIIDDLKKEIDAFQLKLTQGINLSEISAPNGVASLDSDKKISESQTPDFLKNHLASYARSDEGVHDIKISSNGLAMVKDKDGVWNNVIFSDKPISEGTLPTHTS</sequence>
<comment type="caution">
    <text evidence="1">The sequence shown here is derived from an EMBL/GenBank/DDBJ whole genome shotgun (WGS) entry which is preliminary data.</text>
</comment>
<dbReference type="EMBL" id="LFXJ01000005">
    <property type="protein sequence ID" value="KMY33096.1"/>
    <property type="molecule type" value="Genomic_DNA"/>
</dbReference>
<dbReference type="PATRIC" id="fig|582475.4.peg.2382"/>
<dbReference type="RefSeq" id="WP_049666907.1">
    <property type="nucleotide sequence ID" value="NZ_LFXJ01000005.1"/>
</dbReference>
<accession>A0A0K9FG35</accession>
<name>A0A0K9FG35_9BACI</name>
<evidence type="ECO:0008006" key="3">
    <source>
        <dbReference type="Google" id="ProtNLM"/>
    </source>
</evidence>
<protein>
    <recommendedName>
        <fullName evidence="3">BppU N-terminal domain-containing protein</fullName>
    </recommendedName>
</protein>
<dbReference type="GeneID" id="96599264"/>